<dbReference type="VEuPathDB" id="FungiDB:GGTG_03644"/>
<proteinExistence type="predicted"/>
<dbReference type="Proteomes" id="UP000006039">
    <property type="component" value="Unassembled WGS sequence"/>
</dbReference>
<gene>
    <name evidence="2" type="primary">20344102</name>
    <name evidence="1" type="ORF">GGTG_03644</name>
</gene>
<keyword evidence="3" id="KW-1185">Reference proteome</keyword>
<dbReference type="EMBL" id="GL385396">
    <property type="protein sequence ID" value="EJT78544.1"/>
    <property type="molecule type" value="Genomic_DNA"/>
</dbReference>
<organism evidence="1">
    <name type="scientific">Gaeumannomyces tritici (strain R3-111a-1)</name>
    <name type="common">Wheat and barley take-all root rot fungus</name>
    <name type="synonym">Gaeumannomyces graminis var. tritici</name>
    <dbReference type="NCBI Taxonomy" id="644352"/>
    <lineage>
        <taxon>Eukaryota</taxon>
        <taxon>Fungi</taxon>
        <taxon>Dikarya</taxon>
        <taxon>Ascomycota</taxon>
        <taxon>Pezizomycotina</taxon>
        <taxon>Sordariomycetes</taxon>
        <taxon>Sordariomycetidae</taxon>
        <taxon>Magnaporthales</taxon>
        <taxon>Magnaporthaceae</taxon>
        <taxon>Gaeumannomyces</taxon>
    </lineage>
</organism>
<sequence>MSRTRTEGGDDNGKGFGQFAVTMEAKQKCLPFVQAGIPSQLLGMFVLGNRLAPGGQSYDHLRELAGGSRAAP</sequence>
<reference evidence="2" key="5">
    <citation type="submission" date="2018-04" db="UniProtKB">
        <authorList>
            <consortium name="EnsemblFungi"/>
        </authorList>
    </citation>
    <scope>IDENTIFICATION</scope>
    <source>
        <strain evidence="2">R3-111a-1</strain>
    </source>
</reference>
<evidence type="ECO:0000313" key="1">
    <source>
        <dbReference type="EMBL" id="EJT78544.1"/>
    </source>
</evidence>
<dbReference type="RefSeq" id="XP_009219689.1">
    <property type="nucleotide sequence ID" value="XM_009221425.1"/>
</dbReference>
<dbReference type="AlphaFoldDB" id="J3NQT8"/>
<dbReference type="GeneID" id="20344102"/>
<dbReference type="HOGENOM" id="CLU_2722377_0_0_1"/>
<reference evidence="1" key="3">
    <citation type="submission" date="2010-09" db="EMBL/GenBank/DDBJ databases">
        <title>Annotation of Gaeumannomyces graminis var. tritici R3-111a-1.</title>
        <authorList>
            <consortium name="The Broad Institute Genome Sequencing Platform"/>
            <person name="Ma L.-J."/>
            <person name="Dead R."/>
            <person name="Young S.K."/>
            <person name="Zeng Q."/>
            <person name="Gargeya S."/>
            <person name="Fitzgerald M."/>
            <person name="Haas B."/>
            <person name="Abouelleil A."/>
            <person name="Alvarado L."/>
            <person name="Arachchi H.M."/>
            <person name="Berlin A."/>
            <person name="Brown A."/>
            <person name="Chapman S.B."/>
            <person name="Chen Z."/>
            <person name="Dunbar C."/>
            <person name="Freedman E."/>
            <person name="Gearin G."/>
            <person name="Gellesch M."/>
            <person name="Goldberg J."/>
            <person name="Griggs A."/>
            <person name="Gujja S."/>
            <person name="Heiman D."/>
            <person name="Howarth C."/>
            <person name="Larson L."/>
            <person name="Lui A."/>
            <person name="MacDonald P.J.P."/>
            <person name="Mehta T."/>
            <person name="Montmayeur A."/>
            <person name="Murphy C."/>
            <person name="Neiman D."/>
            <person name="Pearson M."/>
            <person name="Priest M."/>
            <person name="Roberts A."/>
            <person name="Saif S."/>
            <person name="Shea T."/>
            <person name="Shenoy N."/>
            <person name="Sisk P."/>
            <person name="Stolte C."/>
            <person name="Sykes S."/>
            <person name="Yandava C."/>
            <person name="Wortman J."/>
            <person name="Nusbaum C."/>
            <person name="Birren B."/>
        </authorList>
    </citation>
    <scope>NUCLEOTIDE SEQUENCE</scope>
    <source>
        <strain evidence="1">R3-111a-1</strain>
    </source>
</reference>
<protein>
    <submittedName>
        <fullName evidence="1 2">Uncharacterized protein</fullName>
    </submittedName>
</protein>
<reference evidence="3" key="1">
    <citation type="submission" date="2010-07" db="EMBL/GenBank/DDBJ databases">
        <title>The genome sequence of Gaeumannomyces graminis var. tritici strain R3-111a-1.</title>
        <authorList>
            <consortium name="The Broad Institute Genome Sequencing Platform"/>
            <person name="Ma L.-J."/>
            <person name="Dead R."/>
            <person name="Young S."/>
            <person name="Zeng Q."/>
            <person name="Koehrsen M."/>
            <person name="Alvarado L."/>
            <person name="Berlin A."/>
            <person name="Chapman S.B."/>
            <person name="Chen Z."/>
            <person name="Freedman E."/>
            <person name="Gellesch M."/>
            <person name="Goldberg J."/>
            <person name="Griggs A."/>
            <person name="Gujja S."/>
            <person name="Heilman E.R."/>
            <person name="Heiman D."/>
            <person name="Hepburn T."/>
            <person name="Howarth C."/>
            <person name="Jen D."/>
            <person name="Larson L."/>
            <person name="Mehta T."/>
            <person name="Neiman D."/>
            <person name="Pearson M."/>
            <person name="Roberts A."/>
            <person name="Saif S."/>
            <person name="Shea T."/>
            <person name="Shenoy N."/>
            <person name="Sisk P."/>
            <person name="Stolte C."/>
            <person name="Sykes S."/>
            <person name="Walk T."/>
            <person name="White J."/>
            <person name="Yandava C."/>
            <person name="Haas B."/>
            <person name="Nusbaum C."/>
            <person name="Birren B."/>
        </authorList>
    </citation>
    <scope>NUCLEOTIDE SEQUENCE [LARGE SCALE GENOMIC DNA]</scope>
    <source>
        <strain evidence="3">R3-111a-1</strain>
    </source>
</reference>
<name>J3NQT8_GAET3</name>
<reference evidence="2" key="4">
    <citation type="journal article" date="2015" name="G3 (Bethesda)">
        <title>Genome sequences of three phytopathogenic species of the Magnaporthaceae family of fungi.</title>
        <authorList>
            <person name="Okagaki L.H."/>
            <person name="Nunes C.C."/>
            <person name="Sailsbery J."/>
            <person name="Clay B."/>
            <person name="Brown D."/>
            <person name="John T."/>
            <person name="Oh Y."/>
            <person name="Young N."/>
            <person name="Fitzgerald M."/>
            <person name="Haas B.J."/>
            <person name="Zeng Q."/>
            <person name="Young S."/>
            <person name="Adiconis X."/>
            <person name="Fan L."/>
            <person name="Levin J.Z."/>
            <person name="Mitchell T.K."/>
            <person name="Okubara P.A."/>
            <person name="Farman M.L."/>
            <person name="Kohn L.M."/>
            <person name="Birren B."/>
            <person name="Ma L.-J."/>
            <person name="Dean R.A."/>
        </authorList>
    </citation>
    <scope>NUCLEOTIDE SEQUENCE</scope>
    <source>
        <strain evidence="2">R3-111a-1</strain>
    </source>
</reference>
<evidence type="ECO:0000313" key="3">
    <source>
        <dbReference type="Proteomes" id="UP000006039"/>
    </source>
</evidence>
<accession>J3NQT8</accession>
<reference evidence="1" key="2">
    <citation type="submission" date="2010-07" db="EMBL/GenBank/DDBJ databases">
        <authorList>
            <consortium name="The Broad Institute Genome Sequencing Platform"/>
            <consortium name="Broad Institute Genome Sequencing Center for Infectious Disease"/>
            <person name="Ma L.-J."/>
            <person name="Dead R."/>
            <person name="Young S."/>
            <person name="Zeng Q."/>
            <person name="Koehrsen M."/>
            <person name="Alvarado L."/>
            <person name="Berlin A."/>
            <person name="Chapman S.B."/>
            <person name="Chen Z."/>
            <person name="Freedman E."/>
            <person name="Gellesch M."/>
            <person name="Goldberg J."/>
            <person name="Griggs A."/>
            <person name="Gujja S."/>
            <person name="Heilman E.R."/>
            <person name="Heiman D."/>
            <person name="Hepburn T."/>
            <person name="Howarth C."/>
            <person name="Jen D."/>
            <person name="Larson L."/>
            <person name="Mehta T."/>
            <person name="Neiman D."/>
            <person name="Pearson M."/>
            <person name="Roberts A."/>
            <person name="Saif S."/>
            <person name="Shea T."/>
            <person name="Shenoy N."/>
            <person name="Sisk P."/>
            <person name="Stolte C."/>
            <person name="Sykes S."/>
            <person name="Walk T."/>
            <person name="White J."/>
            <person name="Yandava C."/>
            <person name="Haas B."/>
            <person name="Nusbaum C."/>
            <person name="Birren B."/>
        </authorList>
    </citation>
    <scope>NUCLEOTIDE SEQUENCE</scope>
    <source>
        <strain evidence="1">R3-111a-1</strain>
    </source>
</reference>
<evidence type="ECO:0000313" key="2">
    <source>
        <dbReference type="EnsemblFungi" id="EJT78544"/>
    </source>
</evidence>
<dbReference type="EnsemblFungi" id="EJT78544">
    <property type="protein sequence ID" value="EJT78544"/>
    <property type="gene ID" value="GGTG_03644"/>
</dbReference>